<feature type="domain" description="DUF427" evidence="1">
    <location>
        <begin position="24"/>
        <end position="114"/>
    </location>
</feature>
<organism evidence="2 3">
    <name type="scientific">Pseudaminobacter soli</name>
    <name type="common">ex Zhang et al. 2022</name>
    <dbReference type="NCBI Taxonomy" id="2831468"/>
    <lineage>
        <taxon>Bacteria</taxon>
        <taxon>Pseudomonadati</taxon>
        <taxon>Pseudomonadota</taxon>
        <taxon>Alphaproteobacteria</taxon>
        <taxon>Hyphomicrobiales</taxon>
        <taxon>Phyllobacteriaceae</taxon>
        <taxon>Pseudaminobacter</taxon>
    </lineage>
</organism>
<reference evidence="2" key="1">
    <citation type="submission" date="2021-04" db="EMBL/GenBank/DDBJ databases">
        <title>Pseudaminobacter soli sp. nov., isolated from paddy soil contaminated by heavy metals.</title>
        <authorList>
            <person name="Zhang K."/>
        </authorList>
    </citation>
    <scope>NUCLEOTIDE SEQUENCE</scope>
    <source>
        <strain evidence="2">19-2017</strain>
    </source>
</reference>
<dbReference type="PANTHER" id="PTHR34310:SF8">
    <property type="entry name" value="CONSERVED PROTEIN"/>
    <property type="match status" value="1"/>
</dbReference>
<evidence type="ECO:0000313" key="3">
    <source>
        <dbReference type="Proteomes" id="UP000680348"/>
    </source>
</evidence>
<gene>
    <name evidence="2" type="ORF">KEU06_06235</name>
</gene>
<dbReference type="InterPro" id="IPR038694">
    <property type="entry name" value="DUF427_sf"/>
</dbReference>
<proteinExistence type="predicted"/>
<accession>A0A942E495</accession>
<dbReference type="Pfam" id="PF04248">
    <property type="entry name" value="NTP_transf_9"/>
    <property type="match status" value="1"/>
</dbReference>
<protein>
    <submittedName>
        <fullName evidence="2">DUF427 domain-containing protein</fullName>
    </submittedName>
</protein>
<sequence length="122" mass="13316">MTDPAPGHKPTKVITVEPYEGEVVVSTGDVEIARSTRAKVLSETPYPPVFYIPFADIDFSRLSATEHSTHCPYKGDASYWSADHAGEVGQNAMWAYLQPFEQVAAIKDHGAFYPGRVTISAA</sequence>
<dbReference type="RefSeq" id="WP_188253792.1">
    <property type="nucleotide sequence ID" value="NZ_JABVCF010000003.1"/>
</dbReference>
<dbReference type="Proteomes" id="UP000680348">
    <property type="component" value="Unassembled WGS sequence"/>
</dbReference>
<name>A0A942E495_9HYPH</name>
<dbReference type="PANTHER" id="PTHR34310">
    <property type="entry name" value="DUF427 DOMAIN PROTEIN (AFU_ORTHOLOGUE AFUA_3G02220)"/>
    <property type="match status" value="1"/>
</dbReference>
<dbReference type="EMBL" id="JAGWCR010000003">
    <property type="protein sequence ID" value="MBS3648222.1"/>
    <property type="molecule type" value="Genomic_DNA"/>
</dbReference>
<comment type="caution">
    <text evidence="2">The sequence shown here is derived from an EMBL/GenBank/DDBJ whole genome shotgun (WGS) entry which is preliminary data.</text>
</comment>
<dbReference type="InterPro" id="IPR007361">
    <property type="entry name" value="DUF427"/>
</dbReference>
<dbReference type="Gene3D" id="2.170.150.40">
    <property type="entry name" value="Domain of unknown function (DUF427)"/>
    <property type="match status" value="1"/>
</dbReference>
<evidence type="ECO:0000259" key="1">
    <source>
        <dbReference type="Pfam" id="PF04248"/>
    </source>
</evidence>
<evidence type="ECO:0000313" key="2">
    <source>
        <dbReference type="EMBL" id="MBS3648222.1"/>
    </source>
</evidence>
<dbReference type="AlphaFoldDB" id="A0A942E495"/>
<keyword evidence="3" id="KW-1185">Reference proteome</keyword>